<gene>
    <name evidence="2" type="ORF">DPMN_101156</name>
</gene>
<sequence>MQSSQYLTPSPSTPQSGGNTYSPVGDYLTQVPPPHIDANMIHSYLRHCIQSKKDKQTLN</sequence>
<name>A0A9D4LH32_DREPO</name>
<protein>
    <submittedName>
        <fullName evidence="2">Uncharacterized protein</fullName>
    </submittedName>
</protein>
<feature type="region of interest" description="Disordered" evidence="1">
    <location>
        <begin position="1"/>
        <end position="33"/>
    </location>
</feature>
<dbReference type="AlphaFoldDB" id="A0A9D4LH32"/>
<feature type="compositionally biased region" description="Polar residues" evidence="1">
    <location>
        <begin position="1"/>
        <end position="22"/>
    </location>
</feature>
<proteinExistence type="predicted"/>
<evidence type="ECO:0000256" key="1">
    <source>
        <dbReference type="SAM" id="MobiDB-lite"/>
    </source>
</evidence>
<reference evidence="2" key="2">
    <citation type="submission" date="2020-11" db="EMBL/GenBank/DDBJ databases">
        <authorList>
            <person name="McCartney M.A."/>
            <person name="Auch B."/>
            <person name="Kono T."/>
            <person name="Mallez S."/>
            <person name="Becker A."/>
            <person name="Gohl D.M."/>
            <person name="Silverstein K.A.T."/>
            <person name="Koren S."/>
            <person name="Bechman K.B."/>
            <person name="Herman A."/>
            <person name="Abrahante J.E."/>
            <person name="Garbe J."/>
        </authorList>
    </citation>
    <scope>NUCLEOTIDE SEQUENCE</scope>
    <source>
        <strain evidence="2">Duluth1</strain>
        <tissue evidence="2">Whole animal</tissue>
    </source>
</reference>
<reference evidence="2" key="1">
    <citation type="journal article" date="2019" name="bioRxiv">
        <title>The Genome of the Zebra Mussel, Dreissena polymorpha: A Resource for Invasive Species Research.</title>
        <authorList>
            <person name="McCartney M.A."/>
            <person name="Auch B."/>
            <person name="Kono T."/>
            <person name="Mallez S."/>
            <person name="Zhang Y."/>
            <person name="Obille A."/>
            <person name="Becker A."/>
            <person name="Abrahante J.E."/>
            <person name="Garbe J."/>
            <person name="Badalamenti J.P."/>
            <person name="Herman A."/>
            <person name="Mangelson H."/>
            <person name="Liachko I."/>
            <person name="Sullivan S."/>
            <person name="Sone E.D."/>
            <person name="Koren S."/>
            <person name="Silverstein K.A.T."/>
            <person name="Beckman K.B."/>
            <person name="Gohl D.M."/>
        </authorList>
    </citation>
    <scope>NUCLEOTIDE SEQUENCE</scope>
    <source>
        <strain evidence="2">Duluth1</strain>
        <tissue evidence="2">Whole animal</tissue>
    </source>
</reference>
<evidence type="ECO:0000313" key="2">
    <source>
        <dbReference type="EMBL" id="KAH3858530.1"/>
    </source>
</evidence>
<accession>A0A9D4LH32</accession>
<dbReference type="EMBL" id="JAIWYP010000003">
    <property type="protein sequence ID" value="KAH3858530.1"/>
    <property type="molecule type" value="Genomic_DNA"/>
</dbReference>
<organism evidence="2 3">
    <name type="scientific">Dreissena polymorpha</name>
    <name type="common">Zebra mussel</name>
    <name type="synonym">Mytilus polymorpha</name>
    <dbReference type="NCBI Taxonomy" id="45954"/>
    <lineage>
        <taxon>Eukaryota</taxon>
        <taxon>Metazoa</taxon>
        <taxon>Spiralia</taxon>
        <taxon>Lophotrochozoa</taxon>
        <taxon>Mollusca</taxon>
        <taxon>Bivalvia</taxon>
        <taxon>Autobranchia</taxon>
        <taxon>Heteroconchia</taxon>
        <taxon>Euheterodonta</taxon>
        <taxon>Imparidentia</taxon>
        <taxon>Neoheterodontei</taxon>
        <taxon>Myida</taxon>
        <taxon>Dreissenoidea</taxon>
        <taxon>Dreissenidae</taxon>
        <taxon>Dreissena</taxon>
    </lineage>
</organism>
<keyword evidence="3" id="KW-1185">Reference proteome</keyword>
<dbReference type="Proteomes" id="UP000828390">
    <property type="component" value="Unassembled WGS sequence"/>
</dbReference>
<comment type="caution">
    <text evidence="2">The sequence shown here is derived from an EMBL/GenBank/DDBJ whole genome shotgun (WGS) entry which is preliminary data.</text>
</comment>
<evidence type="ECO:0000313" key="3">
    <source>
        <dbReference type="Proteomes" id="UP000828390"/>
    </source>
</evidence>